<dbReference type="PROSITE" id="PS51007">
    <property type="entry name" value="CYTC"/>
    <property type="match status" value="2"/>
</dbReference>
<feature type="chain" id="PRO_5004162448" evidence="6">
    <location>
        <begin position="23"/>
        <end position="244"/>
    </location>
</feature>
<evidence type="ECO:0000259" key="7">
    <source>
        <dbReference type="PROSITE" id="PS51007"/>
    </source>
</evidence>
<feature type="domain" description="Cytochrome c" evidence="7">
    <location>
        <begin position="138"/>
        <end position="223"/>
    </location>
</feature>
<dbReference type="PANTHER" id="PTHR35008">
    <property type="entry name" value="BLL4482 PROTEIN-RELATED"/>
    <property type="match status" value="1"/>
</dbReference>
<proteinExistence type="predicted"/>
<keyword evidence="3 4" id="KW-0408">Iron</keyword>
<dbReference type="OrthoDB" id="9779283at2"/>
<feature type="signal peptide" evidence="6">
    <location>
        <begin position="1"/>
        <end position="22"/>
    </location>
</feature>
<dbReference type="GO" id="GO:0020037">
    <property type="term" value="F:heme binding"/>
    <property type="evidence" value="ECO:0007669"/>
    <property type="project" value="InterPro"/>
</dbReference>
<sequence length="244" mass="25354" precursor="true">MNRWCIAFVVSAAMLGSACSHSPGRPAADSAVIPPNEVMDFQTLYARNCSACHGRNGKGGAAIPLSDPVFLAIIGNPVIRRTAAIGVPGTPMPAFAQSAGGMLTDEQIDAIVAGIRSWAKPELFGGEVLPAYSATEPGDAHRGVEAYGTYCAKCHGPDGRGGSNAGSIVDGSYLALTSNQYLRTVVIIGRPELGAPDWRNNVPGRSMSPEDISNVVAWLASQRPQFPGPPSLNPSVGTATRTIP</sequence>
<evidence type="ECO:0000256" key="1">
    <source>
        <dbReference type="ARBA" id="ARBA00022617"/>
    </source>
</evidence>
<feature type="region of interest" description="Disordered" evidence="5">
    <location>
        <begin position="224"/>
        <end position="244"/>
    </location>
</feature>
<dbReference type="PANTHER" id="PTHR35008:SF4">
    <property type="entry name" value="BLL4482 PROTEIN"/>
    <property type="match status" value="1"/>
</dbReference>
<dbReference type="AlphaFoldDB" id="Q01PC8"/>
<keyword evidence="6" id="KW-0732">Signal</keyword>
<dbReference type="InParanoid" id="Q01PC8"/>
<dbReference type="Gene3D" id="1.10.760.10">
    <property type="entry name" value="Cytochrome c-like domain"/>
    <property type="match status" value="2"/>
</dbReference>
<accession>Q01PC8</accession>
<evidence type="ECO:0000256" key="3">
    <source>
        <dbReference type="ARBA" id="ARBA00023004"/>
    </source>
</evidence>
<keyword evidence="2 4" id="KW-0479">Metal-binding</keyword>
<dbReference type="GO" id="GO:0046872">
    <property type="term" value="F:metal ion binding"/>
    <property type="evidence" value="ECO:0007669"/>
    <property type="project" value="UniProtKB-KW"/>
</dbReference>
<dbReference type="InterPro" id="IPR036909">
    <property type="entry name" value="Cyt_c-like_dom_sf"/>
</dbReference>
<evidence type="ECO:0000256" key="6">
    <source>
        <dbReference type="SAM" id="SignalP"/>
    </source>
</evidence>
<dbReference type="eggNOG" id="COG2010">
    <property type="taxonomic scope" value="Bacteria"/>
</dbReference>
<dbReference type="Pfam" id="PF13442">
    <property type="entry name" value="Cytochrome_CBB3"/>
    <property type="match status" value="2"/>
</dbReference>
<feature type="compositionally biased region" description="Polar residues" evidence="5">
    <location>
        <begin position="233"/>
        <end position="244"/>
    </location>
</feature>
<protein>
    <submittedName>
        <fullName evidence="8">Cytochrome c, class I</fullName>
    </submittedName>
</protein>
<evidence type="ECO:0000256" key="4">
    <source>
        <dbReference type="PROSITE-ProRule" id="PRU00433"/>
    </source>
</evidence>
<dbReference type="KEGG" id="sus:Acid_7584"/>
<dbReference type="InterPro" id="IPR009056">
    <property type="entry name" value="Cyt_c-like_dom"/>
</dbReference>
<name>Q01PC8_SOLUE</name>
<reference evidence="8" key="1">
    <citation type="submission" date="2006-10" db="EMBL/GenBank/DDBJ databases">
        <title>Complete sequence of Solibacter usitatus Ellin6076.</title>
        <authorList>
            <consortium name="US DOE Joint Genome Institute"/>
            <person name="Copeland A."/>
            <person name="Lucas S."/>
            <person name="Lapidus A."/>
            <person name="Barry K."/>
            <person name="Detter J.C."/>
            <person name="Glavina del Rio T."/>
            <person name="Hammon N."/>
            <person name="Israni S."/>
            <person name="Dalin E."/>
            <person name="Tice H."/>
            <person name="Pitluck S."/>
            <person name="Thompson L.S."/>
            <person name="Brettin T."/>
            <person name="Bruce D."/>
            <person name="Han C."/>
            <person name="Tapia R."/>
            <person name="Gilna P."/>
            <person name="Schmutz J."/>
            <person name="Larimer F."/>
            <person name="Land M."/>
            <person name="Hauser L."/>
            <person name="Kyrpides N."/>
            <person name="Mikhailova N."/>
            <person name="Janssen P.H."/>
            <person name="Kuske C.R."/>
            <person name="Richardson P."/>
        </authorList>
    </citation>
    <scope>NUCLEOTIDE SEQUENCE</scope>
    <source>
        <strain evidence="8">Ellin6076</strain>
    </source>
</reference>
<dbReference type="SUPFAM" id="SSF46626">
    <property type="entry name" value="Cytochrome c"/>
    <property type="match status" value="2"/>
</dbReference>
<evidence type="ECO:0000256" key="2">
    <source>
        <dbReference type="ARBA" id="ARBA00022723"/>
    </source>
</evidence>
<dbReference type="HOGENOM" id="CLU_1133163_0_0_0"/>
<dbReference type="GO" id="GO:0009055">
    <property type="term" value="F:electron transfer activity"/>
    <property type="evidence" value="ECO:0007669"/>
    <property type="project" value="InterPro"/>
</dbReference>
<evidence type="ECO:0000313" key="8">
    <source>
        <dbReference type="EMBL" id="ABJ88492.1"/>
    </source>
</evidence>
<gene>
    <name evidence="8" type="ordered locus">Acid_7584</name>
</gene>
<dbReference type="InterPro" id="IPR051459">
    <property type="entry name" value="Cytochrome_c-type_DH"/>
</dbReference>
<dbReference type="EMBL" id="CP000473">
    <property type="protein sequence ID" value="ABJ88492.1"/>
    <property type="molecule type" value="Genomic_DNA"/>
</dbReference>
<keyword evidence="1 4" id="KW-0349">Heme</keyword>
<dbReference type="PROSITE" id="PS51257">
    <property type="entry name" value="PROKAR_LIPOPROTEIN"/>
    <property type="match status" value="1"/>
</dbReference>
<organism evidence="8">
    <name type="scientific">Solibacter usitatus (strain Ellin6076)</name>
    <dbReference type="NCBI Taxonomy" id="234267"/>
    <lineage>
        <taxon>Bacteria</taxon>
        <taxon>Pseudomonadati</taxon>
        <taxon>Acidobacteriota</taxon>
        <taxon>Terriglobia</taxon>
        <taxon>Bryobacterales</taxon>
        <taxon>Solibacteraceae</taxon>
        <taxon>Candidatus Solibacter</taxon>
    </lineage>
</organism>
<evidence type="ECO:0000256" key="5">
    <source>
        <dbReference type="SAM" id="MobiDB-lite"/>
    </source>
</evidence>
<feature type="domain" description="Cytochrome c" evidence="7">
    <location>
        <begin position="36"/>
        <end position="119"/>
    </location>
</feature>
<dbReference type="STRING" id="234267.Acid_7584"/>